<evidence type="ECO:0000313" key="1">
    <source>
        <dbReference type="EMBL" id="GMQ65271.1"/>
    </source>
</evidence>
<proteinExistence type="predicted"/>
<dbReference type="EMBL" id="BTPU01000105">
    <property type="protein sequence ID" value="GMQ65271.1"/>
    <property type="molecule type" value="Genomic_DNA"/>
</dbReference>
<accession>A0ACB5URP8</accession>
<gene>
    <name evidence="1" type="ORF">AN2V17_45140</name>
</gene>
<organism evidence="1 2">
    <name type="scientific">Vallitalea maricola</name>
    <dbReference type="NCBI Taxonomy" id="3074433"/>
    <lineage>
        <taxon>Bacteria</taxon>
        <taxon>Bacillati</taxon>
        <taxon>Bacillota</taxon>
        <taxon>Clostridia</taxon>
        <taxon>Lachnospirales</taxon>
        <taxon>Vallitaleaceae</taxon>
        <taxon>Vallitalea</taxon>
    </lineage>
</organism>
<name>A0ACB5URP8_9FIRM</name>
<evidence type="ECO:0000313" key="2">
    <source>
        <dbReference type="Proteomes" id="UP001374599"/>
    </source>
</evidence>
<dbReference type="Proteomes" id="UP001374599">
    <property type="component" value="Unassembled WGS sequence"/>
</dbReference>
<keyword evidence="2" id="KW-1185">Reference proteome</keyword>
<comment type="caution">
    <text evidence="1">The sequence shown here is derived from an EMBL/GenBank/DDBJ whole genome shotgun (WGS) entry which is preliminary data.</text>
</comment>
<reference evidence="1" key="1">
    <citation type="submission" date="2023-09" db="EMBL/GenBank/DDBJ databases">
        <title>Vallitalea sediminicola and Vallitalea maricola sp. nov., anaerobic bacteria isolated from marine sediment.</title>
        <authorList>
            <person name="Hirano S."/>
            <person name="Maeda A."/>
            <person name="Terahara T."/>
            <person name="Mori K."/>
            <person name="Hamada M."/>
            <person name="Matsumoto R."/>
            <person name="Kobayashi T."/>
        </authorList>
    </citation>
    <scope>NUCLEOTIDE SEQUENCE</scope>
    <source>
        <strain evidence="1">AN17-2</strain>
    </source>
</reference>
<protein>
    <submittedName>
        <fullName evidence="1">Uncharacterized protein</fullName>
    </submittedName>
</protein>
<sequence length="231" mass="26518">MKRKLSLLLVLVFILSSSGMAYAKNAPSSKVNDELMVYMEKGMAIKTFSNPTTDVYTVTITDTDELAKYDNSDEGKLVSRTLTYVMPKEDKNVPLMIRRSSDRGEITIENWKKETNRAYDKTDGTPYRVYGKVTDFKLKATTTSYWEVYGEGSMDVLDVIELKIGGKNGESNVKEWEVHVTVPENHYRDIEVWEYLDKYTYDIHYPKEGYNEGTAYAPNGGLRITNDLYEE</sequence>